<proteinExistence type="predicted"/>
<dbReference type="EMBL" id="CP139781">
    <property type="protein sequence ID" value="WRQ86590.1"/>
    <property type="molecule type" value="Genomic_DNA"/>
</dbReference>
<evidence type="ECO:0000313" key="2">
    <source>
        <dbReference type="EMBL" id="WRQ86590.1"/>
    </source>
</evidence>
<dbReference type="InterPro" id="IPR007296">
    <property type="entry name" value="DUF403"/>
</dbReference>
<dbReference type="PANTHER" id="PTHR34595:SF7">
    <property type="entry name" value="SLL1039 PROTEIN"/>
    <property type="match status" value="1"/>
</dbReference>
<reference evidence="2 3" key="1">
    <citation type="submission" date="2021-08" db="EMBL/GenBank/DDBJ databases">
        <authorList>
            <person name="Zhang D."/>
            <person name="Zhang A."/>
            <person name="Wang L."/>
        </authorList>
    </citation>
    <scope>NUCLEOTIDE SEQUENCE [LARGE SCALE GENOMIC DNA]</scope>
    <source>
        <strain evidence="2 3">WL0086</strain>
    </source>
</reference>
<gene>
    <name evidence="2" type="ORF">K1X11_017400</name>
</gene>
<dbReference type="InterPro" id="IPR051680">
    <property type="entry name" value="ATP-dep_Glu-Cys_Ligase-2"/>
</dbReference>
<protein>
    <submittedName>
        <fullName evidence="2">Alpha-E domain-containing protein</fullName>
    </submittedName>
</protein>
<dbReference type="PANTHER" id="PTHR34595">
    <property type="entry name" value="BLR5612 PROTEIN"/>
    <property type="match status" value="1"/>
</dbReference>
<reference evidence="2 3" key="2">
    <citation type="submission" date="2023-12" db="EMBL/GenBank/DDBJ databases">
        <title>Description of an unclassified Opitutus bacterium of Verrucomicrobiota.</title>
        <authorList>
            <person name="Zhang D.-F."/>
        </authorList>
    </citation>
    <scope>NUCLEOTIDE SEQUENCE [LARGE SCALE GENOMIC DNA]</scope>
    <source>
        <strain evidence="2 3">WL0086</strain>
    </source>
</reference>
<dbReference type="RefSeq" id="WP_221033051.1">
    <property type="nucleotide sequence ID" value="NZ_CP139781.1"/>
</dbReference>
<evidence type="ECO:0000259" key="1">
    <source>
        <dbReference type="Pfam" id="PF04168"/>
    </source>
</evidence>
<dbReference type="Proteomes" id="UP000738431">
    <property type="component" value="Chromosome"/>
</dbReference>
<keyword evidence="3" id="KW-1185">Reference proteome</keyword>
<feature type="domain" description="DUF403" evidence="1">
    <location>
        <begin position="19"/>
        <end position="335"/>
    </location>
</feature>
<sequence>MPTSPLILDDAESAARSGMLSRVASLIYWTARQLERAENTVRLVDVNAQLVLDLEARRDADDPRAWEPLVFVTGDDEGFHKIHGDNISEETVVRYLLFDRENPSSYVSCIAAARENARCIQDQIASEMWETLNTFYHELSTHSFRTYQKQGSSDYLAQLKLRIQQLYGVAESMLPRDEGWWFYLLGRYLERADNVSRIIDIKYFMILPDLHEVGSALDIVQWASVLRSCSGFEAFRRSKRGQLNLERAVDYLLYDRAFPRSILASIISAENCLNKIAAAHGDAEQNPVLAKINQTRVHLENSDVTSVISNGLHEYLDAFQIRLGEIHAAVQDNFFDYDV</sequence>
<evidence type="ECO:0000313" key="3">
    <source>
        <dbReference type="Proteomes" id="UP000738431"/>
    </source>
</evidence>
<name>A0ABZ1C4N2_9BACT</name>
<organism evidence="2 3">
    <name type="scientific">Actomonas aquatica</name>
    <dbReference type="NCBI Taxonomy" id="2866162"/>
    <lineage>
        <taxon>Bacteria</taxon>
        <taxon>Pseudomonadati</taxon>
        <taxon>Verrucomicrobiota</taxon>
        <taxon>Opitutia</taxon>
        <taxon>Opitutales</taxon>
        <taxon>Opitutaceae</taxon>
        <taxon>Actomonas</taxon>
    </lineage>
</organism>
<dbReference type="Pfam" id="PF04168">
    <property type="entry name" value="Alpha-E"/>
    <property type="match status" value="1"/>
</dbReference>
<accession>A0ABZ1C4N2</accession>